<protein>
    <submittedName>
        <fullName evidence="1">Uncharacterized protein</fullName>
    </submittedName>
</protein>
<keyword evidence="2" id="KW-1185">Reference proteome</keyword>
<evidence type="ECO:0000313" key="2">
    <source>
        <dbReference type="Proteomes" id="UP000242133"/>
    </source>
</evidence>
<dbReference type="RefSeq" id="WP_211298145.1">
    <property type="nucleotide sequence ID" value="NZ_PYGI01000019.1"/>
</dbReference>
<reference evidence="1 2" key="1">
    <citation type="submission" date="2018-03" db="EMBL/GenBank/DDBJ databases">
        <title>Genomic Encyclopedia of Archaeal and Bacterial Type Strains, Phase II (KMG-II): from individual species to whole genera.</title>
        <authorList>
            <person name="Goeker M."/>
        </authorList>
    </citation>
    <scope>NUCLEOTIDE SEQUENCE [LARGE SCALE GENOMIC DNA]</scope>
    <source>
        <strain evidence="1 2">DSM 17586</strain>
    </source>
</reference>
<dbReference type="AlphaFoldDB" id="A0A2P8ERY1"/>
<evidence type="ECO:0000313" key="1">
    <source>
        <dbReference type="EMBL" id="PSL12241.1"/>
    </source>
</evidence>
<dbReference type="EMBL" id="PYGI01000019">
    <property type="protein sequence ID" value="PSL12241.1"/>
    <property type="molecule type" value="Genomic_DNA"/>
</dbReference>
<proteinExistence type="predicted"/>
<name>A0A2P8ERY1_9GAMM</name>
<comment type="caution">
    <text evidence="1">The sequence shown here is derived from an EMBL/GenBank/DDBJ whole genome shotgun (WGS) entry which is preliminary data.</text>
</comment>
<accession>A0A2P8ERY1</accession>
<sequence length="260" mass="29291">MAAKRVDFQRELESMFLRARRQNQRSITVSAGDLHRIVGDYPGADHRMPVCCSVMRQVMRDSDEVLESPLKGNGASLRIRYQIPRSKIVGEQGDMLPAVSVNDANFQRIGAVSNTQVGKDFEKAASQVFARQDIQVQPDFSVPVGIGRLRKKHCFDLGSSNPPILVECKSHRWTTGGNTPSAKLTVWNEAMYYFAVAPLGFRKVLFVLRDHSESRGLTLAEHYVSRYLHLIPEDVEIWEFDEETGAVSVMDLQSLRNSSH</sequence>
<dbReference type="Proteomes" id="UP000242133">
    <property type="component" value="Unassembled WGS sequence"/>
</dbReference>
<gene>
    <name evidence="1" type="ORF">CLV44_11976</name>
</gene>
<organism evidence="1 2">
    <name type="scientific">Marinobacterium halophilum</name>
    <dbReference type="NCBI Taxonomy" id="267374"/>
    <lineage>
        <taxon>Bacteria</taxon>
        <taxon>Pseudomonadati</taxon>
        <taxon>Pseudomonadota</taxon>
        <taxon>Gammaproteobacteria</taxon>
        <taxon>Oceanospirillales</taxon>
        <taxon>Oceanospirillaceae</taxon>
        <taxon>Marinobacterium</taxon>
    </lineage>
</organism>